<gene>
    <name evidence="5" type="ordered locus">Halhy_2509</name>
</gene>
<keyword evidence="6" id="KW-1185">Reference proteome</keyword>
<evidence type="ECO:0000259" key="4">
    <source>
        <dbReference type="PROSITE" id="PS01124"/>
    </source>
</evidence>
<accession>F4KXL1</accession>
<name>F4KXL1_HALH1</name>
<sequence length="293" mass="34410">MVIKYKKPSPFLSPFVAHFWEKHSPENQQIGYETETVLPENYLNLTFSLGSAYFRSLEEKSPFAALNSPQLETLHTGHNFYKHQANNHIFGIKFLPGGLYPFVHLDFMDLINVSLEMDQIFGAEANLLAEELYQLPDFEGRIERVERFLSKQLIERRLQKFRFIQAGTQLLERQHPDAGIASLAEELNTNYKTLSRAFYEVIGISPKHFAQIQRFEHALELLFLKPEWSCTEIGYHLGYYDQAHFIREFKRFAHQTPSAYRESTGKVETVEQHKDFQQFLSLEHLLHYEVKVY</sequence>
<evidence type="ECO:0000256" key="1">
    <source>
        <dbReference type="ARBA" id="ARBA00023015"/>
    </source>
</evidence>
<dbReference type="SMART" id="SM00342">
    <property type="entry name" value="HTH_ARAC"/>
    <property type="match status" value="1"/>
</dbReference>
<keyword evidence="2" id="KW-0238">DNA-binding</keyword>
<dbReference type="KEGG" id="hhy:Halhy_2509"/>
<dbReference type="GO" id="GO:0043565">
    <property type="term" value="F:sequence-specific DNA binding"/>
    <property type="evidence" value="ECO:0007669"/>
    <property type="project" value="InterPro"/>
</dbReference>
<evidence type="ECO:0000256" key="3">
    <source>
        <dbReference type="ARBA" id="ARBA00023163"/>
    </source>
</evidence>
<keyword evidence="3" id="KW-0804">Transcription</keyword>
<dbReference type="InterPro" id="IPR009057">
    <property type="entry name" value="Homeodomain-like_sf"/>
</dbReference>
<dbReference type="HOGENOM" id="CLU_066193_1_0_10"/>
<dbReference type="STRING" id="760192.Halhy_2509"/>
<dbReference type="Pfam" id="PF20240">
    <property type="entry name" value="DUF6597"/>
    <property type="match status" value="1"/>
</dbReference>
<dbReference type="AlphaFoldDB" id="F4KXL1"/>
<dbReference type="RefSeq" id="WP_013764931.1">
    <property type="nucleotide sequence ID" value="NC_015510.1"/>
</dbReference>
<dbReference type="Gene3D" id="1.10.10.60">
    <property type="entry name" value="Homeodomain-like"/>
    <property type="match status" value="1"/>
</dbReference>
<reference evidence="5 6" key="1">
    <citation type="journal article" date="2011" name="Stand. Genomic Sci.">
        <title>Complete genome sequence of Haliscomenobacter hydrossis type strain (O).</title>
        <authorList>
            <consortium name="US DOE Joint Genome Institute (JGI-PGF)"/>
            <person name="Daligault H."/>
            <person name="Lapidus A."/>
            <person name="Zeytun A."/>
            <person name="Nolan M."/>
            <person name="Lucas S."/>
            <person name="Del Rio T.G."/>
            <person name="Tice H."/>
            <person name="Cheng J.F."/>
            <person name="Tapia R."/>
            <person name="Han C."/>
            <person name="Goodwin L."/>
            <person name="Pitluck S."/>
            <person name="Liolios K."/>
            <person name="Pagani I."/>
            <person name="Ivanova N."/>
            <person name="Huntemann M."/>
            <person name="Mavromatis K."/>
            <person name="Mikhailova N."/>
            <person name="Pati A."/>
            <person name="Chen A."/>
            <person name="Palaniappan K."/>
            <person name="Land M."/>
            <person name="Hauser L."/>
            <person name="Brambilla E.M."/>
            <person name="Rohde M."/>
            <person name="Verbarg S."/>
            <person name="Goker M."/>
            <person name="Bristow J."/>
            <person name="Eisen J.A."/>
            <person name="Markowitz V."/>
            <person name="Hugenholtz P."/>
            <person name="Kyrpides N.C."/>
            <person name="Klenk H.P."/>
            <person name="Woyke T."/>
        </authorList>
    </citation>
    <scope>NUCLEOTIDE SEQUENCE [LARGE SCALE GENOMIC DNA]</scope>
    <source>
        <strain evidence="6">ATCC 27775 / DSM 1100 / LMG 10767 / O</strain>
    </source>
</reference>
<dbReference type="eggNOG" id="COG2207">
    <property type="taxonomic scope" value="Bacteria"/>
</dbReference>
<dbReference type="InterPro" id="IPR050204">
    <property type="entry name" value="AraC_XylS_family_regulators"/>
</dbReference>
<proteinExistence type="predicted"/>
<evidence type="ECO:0000313" key="6">
    <source>
        <dbReference type="Proteomes" id="UP000008461"/>
    </source>
</evidence>
<dbReference type="Pfam" id="PF12833">
    <property type="entry name" value="HTH_18"/>
    <property type="match status" value="1"/>
</dbReference>
<dbReference type="InterPro" id="IPR018060">
    <property type="entry name" value="HTH_AraC"/>
</dbReference>
<dbReference type="OrthoDB" id="323290at2"/>
<dbReference type="SUPFAM" id="SSF46689">
    <property type="entry name" value="Homeodomain-like"/>
    <property type="match status" value="1"/>
</dbReference>
<reference key="2">
    <citation type="submission" date="2011-04" db="EMBL/GenBank/DDBJ databases">
        <title>Complete sequence of chromosome of Haliscomenobacter hydrossis DSM 1100.</title>
        <authorList>
            <consortium name="US DOE Joint Genome Institute (JGI-PGF)"/>
            <person name="Lucas S."/>
            <person name="Han J."/>
            <person name="Lapidus A."/>
            <person name="Bruce D."/>
            <person name="Goodwin L."/>
            <person name="Pitluck S."/>
            <person name="Peters L."/>
            <person name="Kyrpides N."/>
            <person name="Mavromatis K."/>
            <person name="Ivanova N."/>
            <person name="Ovchinnikova G."/>
            <person name="Pagani I."/>
            <person name="Daligault H."/>
            <person name="Detter J.C."/>
            <person name="Han C."/>
            <person name="Land M."/>
            <person name="Hauser L."/>
            <person name="Markowitz V."/>
            <person name="Cheng J.-F."/>
            <person name="Hugenholtz P."/>
            <person name="Woyke T."/>
            <person name="Wu D."/>
            <person name="Verbarg S."/>
            <person name="Frueling A."/>
            <person name="Brambilla E."/>
            <person name="Klenk H.-P."/>
            <person name="Eisen J.A."/>
        </authorList>
    </citation>
    <scope>NUCLEOTIDE SEQUENCE</scope>
    <source>
        <strain>DSM 1100</strain>
    </source>
</reference>
<organism evidence="5 6">
    <name type="scientific">Haliscomenobacter hydrossis (strain ATCC 27775 / DSM 1100 / LMG 10767 / O)</name>
    <dbReference type="NCBI Taxonomy" id="760192"/>
    <lineage>
        <taxon>Bacteria</taxon>
        <taxon>Pseudomonadati</taxon>
        <taxon>Bacteroidota</taxon>
        <taxon>Saprospiria</taxon>
        <taxon>Saprospirales</taxon>
        <taxon>Haliscomenobacteraceae</taxon>
        <taxon>Haliscomenobacter</taxon>
    </lineage>
</organism>
<feature type="domain" description="HTH araC/xylS-type" evidence="4">
    <location>
        <begin position="165"/>
        <end position="263"/>
    </location>
</feature>
<dbReference type="EMBL" id="CP002691">
    <property type="protein sequence ID" value="AEE50382.1"/>
    <property type="molecule type" value="Genomic_DNA"/>
</dbReference>
<dbReference type="PANTHER" id="PTHR46796">
    <property type="entry name" value="HTH-TYPE TRANSCRIPTIONAL ACTIVATOR RHAS-RELATED"/>
    <property type="match status" value="1"/>
</dbReference>
<protein>
    <submittedName>
        <fullName evidence="5">Transcriptional regulator, AraC family</fullName>
    </submittedName>
</protein>
<evidence type="ECO:0000313" key="5">
    <source>
        <dbReference type="EMBL" id="AEE50382.1"/>
    </source>
</evidence>
<dbReference type="GO" id="GO:0003700">
    <property type="term" value="F:DNA-binding transcription factor activity"/>
    <property type="evidence" value="ECO:0007669"/>
    <property type="project" value="InterPro"/>
</dbReference>
<dbReference type="PROSITE" id="PS01124">
    <property type="entry name" value="HTH_ARAC_FAMILY_2"/>
    <property type="match status" value="1"/>
</dbReference>
<dbReference type="Proteomes" id="UP000008461">
    <property type="component" value="Chromosome"/>
</dbReference>
<dbReference type="InterPro" id="IPR046532">
    <property type="entry name" value="DUF6597"/>
</dbReference>
<keyword evidence="1" id="KW-0805">Transcription regulation</keyword>
<dbReference type="PANTHER" id="PTHR46796:SF13">
    <property type="entry name" value="HTH-TYPE TRANSCRIPTIONAL ACTIVATOR RHAS"/>
    <property type="match status" value="1"/>
</dbReference>
<evidence type="ECO:0000256" key="2">
    <source>
        <dbReference type="ARBA" id="ARBA00023125"/>
    </source>
</evidence>